<dbReference type="EMBL" id="JARBJD010000043">
    <property type="protein sequence ID" value="KAK2957842.1"/>
    <property type="molecule type" value="Genomic_DNA"/>
</dbReference>
<reference evidence="1 2" key="1">
    <citation type="journal article" date="2022" name="bioRxiv">
        <title>Genomics of Preaxostyla Flagellates Illuminates Evolutionary Transitions and the Path Towards Mitochondrial Loss.</title>
        <authorList>
            <person name="Novak L.V.F."/>
            <person name="Treitli S.C."/>
            <person name="Pyrih J."/>
            <person name="Halakuc P."/>
            <person name="Pipaliya S.V."/>
            <person name="Vacek V."/>
            <person name="Brzon O."/>
            <person name="Soukal P."/>
            <person name="Eme L."/>
            <person name="Dacks J.B."/>
            <person name="Karnkowska A."/>
            <person name="Elias M."/>
            <person name="Hampl V."/>
        </authorList>
    </citation>
    <scope>NUCLEOTIDE SEQUENCE [LARGE SCALE GENOMIC DNA]</scope>
    <source>
        <strain evidence="1">NAU3</strain>
        <tissue evidence="1">Gut</tissue>
    </source>
</reference>
<name>A0ABQ9Y277_9EUKA</name>
<gene>
    <name evidence="1" type="ORF">BLNAU_7276</name>
</gene>
<keyword evidence="2" id="KW-1185">Reference proteome</keyword>
<dbReference type="Proteomes" id="UP001281761">
    <property type="component" value="Unassembled WGS sequence"/>
</dbReference>
<evidence type="ECO:0000313" key="1">
    <source>
        <dbReference type="EMBL" id="KAK2957842.1"/>
    </source>
</evidence>
<sequence>MTRQRNLSGMTPTHFCGLSSDVGNALIAGADEQILGSPPIVQKCKQRALGLVDISAQSFMWTICRSSLPTQPDEFGVALLSFSDVEPFFDGTRLDWPALLLSC</sequence>
<protein>
    <submittedName>
        <fullName evidence="1">Uncharacterized protein</fullName>
    </submittedName>
</protein>
<comment type="caution">
    <text evidence="1">The sequence shown here is derived from an EMBL/GenBank/DDBJ whole genome shotgun (WGS) entry which is preliminary data.</text>
</comment>
<organism evidence="1 2">
    <name type="scientific">Blattamonas nauphoetae</name>
    <dbReference type="NCBI Taxonomy" id="2049346"/>
    <lineage>
        <taxon>Eukaryota</taxon>
        <taxon>Metamonada</taxon>
        <taxon>Preaxostyla</taxon>
        <taxon>Oxymonadida</taxon>
        <taxon>Blattamonas</taxon>
    </lineage>
</organism>
<evidence type="ECO:0000313" key="2">
    <source>
        <dbReference type="Proteomes" id="UP001281761"/>
    </source>
</evidence>
<accession>A0ABQ9Y277</accession>
<proteinExistence type="predicted"/>